<dbReference type="InterPro" id="IPR036397">
    <property type="entry name" value="RNaseH_sf"/>
</dbReference>
<dbReference type="SUPFAM" id="SSF53098">
    <property type="entry name" value="Ribonuclease H-like"/>
    <property type="match status" value="1"/>
</dbReference>
<dbReference type="Proteomes" id="UP000306825">
    <property type="component" value="Chromosome"/>
</dbReference>
<organism evidence="5 6">
    <name type="scientific">Caminibacter mediatlanticus TB-2</name>
    <dbReference type="NCBI Taxonomy" id="391592"/>
    <lineage>
        <taxon>Bacteria</taxon>
        <taxon>Pseudomonadati</taxon>
        <taxon>Campylobacterota</taxon>
        <taxon>Epsilonproteobacteria</taxon>
        <taxon>Nautiliales</taxon>
        <taxon>Nautiliaceae</taxon>
        <taxon>Caminibacter</taxon>
    </lineage>
</organism>
<name>A0ABX5V5X0_9BACT</name>
<evidence type="ECO:0000313" key="5">
    <source>
        <dbReference type="EMBL" id="QCT93670.1"/>
    </source>
</evidence>
<keyword evidence="2" id="KW-0378">Hydrolase</keyword>
<keyword evidence="3 5" id="KW-0269">Exonuclease</keyword>
<dbReference type="InterPro" id="IPR013520">
    <property type="entry name" value="Ribonucl_H"/>
</dbReference>
<dbReference type="RefSeq" id="WP_138322685.1">
    <property type="nucleotide sequence ID" value="NZ_CP040463.1"/>
</dbReference>
<evidence type="ECO:0000256" key="1">
    <source>
        <dbReference type="ARBA" id="ARBA00022722"/>
    </source>
</evidence>
<feature type="domain" description="Exonuclease" evidence="4">
    <location>
        <begin position="103"/>
        <end position="273"/>
    </location>
</feature>
<keyword evidence="1" id="KW-0540">Nuclease</keyword>
<accession>A0ABX5V5X0</accession>
<proteinExistence type="predicted"/>
<gene>
    <name evidence="5" type="ORF">FE773_00235</name>
</gene>
<keyword evidence="6" id="KW-1185">Reference proteome</keyword>
<dbReference type="SMART" id="SM00479">
    <property type="entry name" value="EXOIII"/>
    <property type="match status" value="1"/>
</dbReference>
<dbReference type="EMBL" id="CP040463">
    <property type="protein sequence ID" value="QCT93670.1"/>
    <property type="molecule type" value="Genomic_DNA"/>
</dbReference>
<dbReference type="PANTHER" id="PTHR30231:SF4">
    <property type="entry name" value="PROTEIN NEN2"/>
    <property type="match status" value="1"/>
</dbReference>
<dbReference type="InterPro" id="IPR012337">
    <property type="entry name" value="RNaseH-like_sf"/>
</dbReference>
<reference evidence="5 6" key="1">
    <citation type="submission" date="2019-05" db="EMBL/GenBank/DDBJ databases">
        <title>A comparative analysis of the Nautiliaceae.</title>
        <authorList>
            <person name="Grosche A."/>
            <person name="Smedile F."/>
            <person name="Vetriani C."/>
        </authorList>
    </citation>
    <scope>NUCLEOTIDE SEQUENCE [LARGE SCALE GENOMIC DNA]</scope>
    <source>
        <strain evidence="5 6">TB-2</strain>
    </source>
</reference>
<evidence type="ECO:0000259" key="4">
    <source>
        <dbReference type="SMART" id="SM00479"/>
    </source>
</evidence>
<evidence type="ECO:0000256" key="3">
    <source>
        <dbReference type="ARBA" id="ARBA00022839"/>
    </source>
</evidence>
<protein>
    <submittedName>
        <fullName evidence="5">3'-5' exonuclease</fullName>
    </submittedName>
</protein>
<dbReference type="Gene3D" id="3.30.420.10">
    <property type="entry name" value="Ribonuclease H-like superfamily/Ribonuclease H"/>
    <property type="match status" value="1"/>
</dbReference>
<dbReference type="CDD" id="cd06127">
    <property type="entry name" value="DEDDh"/>
    <property type="match status" value="1"/>
</dbReference>
<sequence length="274" mass="32681">MHLPQKIEALRKATIFNKKTREYALNELKKDKRYLQKCLNEDIHEHIIFRNYQDYLISTVLERDGVMKRLKPIPSQKVFNSKEFLKFYIEDLEKTPNEFKVKKIGVFDTETTDIYGYIISYAFVIQDMYSLETKEIYELLNPKAKISEEAYEVHKIKQEDLEDKPTFEEKKEYILDLFNSVDIIVGHNVFFDFGVLKRELERAKHFPNIIEVPIFDTMFYSWDIVVLDKKKQPRLEEAVAFFLGPQKAQYHNALEDVKMTLKVFNKLLEEGKKL</sequence>
<evidence type="ECO:0000313" key="6">
    <source>
        <dbReference type="Proteomes" id="UP000306825"/>
    </source>
</evidence>
<dbReference type="PANTHER" id="PTHR30231">
    <property type="entry name" value="DNA POLYMERASE III SUBUNIT EPSILON"/>
    <property type="match status" value="1"/>
</dbReference>
<dbReference type="Pfam" id="PF00929">
    <property type="entry name" value="RNase_T"/>
    <property type="match status" value="1"/>
</dbReference>
<evidence type="ECO:0000256" key="2">
    <source>
        <dbReference type="ARBA" id="ARBA00022801"/>
    </source>
</evidence>
<dbReference type="GO" id="GO:0004527">
    <property type="term" value="F:exonuclease activity"/>
    <property type="evidence" value="ECO:0007669"/>
    <property type="project" value="UniProtKB-KW"/>
</dbReference>